<sequence length="210" mass="23252">MIFPRRCVRKRTQYDRSREDLYSLDDSPVEICVARSGRVNSNDTGEGGEEGSVAVTNLSGLAREMCLSVSQRDIIRDSRARDGGVPPVPRENGYLDSWTVRGRPEDERRRCRRPDLREMQGTRGGFGGQKMGRERGSAAAASRESPYSCHPEFLGGRMTSLSSYGFVFGSADSIGTSEGSSLGTFFLDLPCPRLSHKDGRLMPWLVYPSC</sequence>
<feature type="region of interest" description="Disordered" evidence="1">
    <location>
        <begin position="79"/>
        <end position="98"/>
    </location>
</feature>
<evidence type="ECO:0000313" key="2">
    <source>
        <dbReference type="EMBL" id="CAL1677850.1"/>
    </source>
</evidence>
<dbReference type="Proteomes" id="UP001497644">
    <property type="component" value="Chromosome 13"/>
</dbReference>
<keyword evidence="3" id="KW-1185">Reference proteome</keyword>
<evidence type="ECO:0000256" key="1">
    <source>
        <dbReference type="SAM" id="MobiDB-lite"/>
    </source>
</evidence>
<reference evidence="2" key="1">
    <citation type="submission" date="2024-04" db="EMBL/GenBank/DDBJ databases">
        <authorList>
            <consortium name="Molecular Ecology Group"/>
        </authorList>
    </citation>
    <scope>NUCLEOTIDE SEQUENCE</scope>
</reference>
<evidence type="ECO:0000313" key="3">
    <source>
        <dbReference type="Proteomes" id="UP001497644"/>
    </source>
</evidence>
<feature type="region of interest" description="Disordered" evidence="1">
    <location>
        <begin position="118"/>
        <end position="144"/>
    </location>
</feature>
<gene>
    <name evidence="2" type="ORF">LPLAT_LOCUS3797</name>
</gene>
<name>A0AAV2NDS3_9HYME</name>
<dbReference type="AlphaFoldDB" id="A0AAV2NDS3"/>
<organism evidence="2 3">
    <name type="scientific">Lasius platythorax</name>
    <dbReference type="NCBI Taxonomy" id="488582"/>
    <lineage>
        <taxon>Eukaryota</taxon>
        <taxon>Metazoa</taxon>
        <taxon>Ecdysozoa</taxon>
        <taxon>Arthropoda</taxon>
        <taxon>Hexapoda</taxon>
        <taxon>Insecta</taxon>
        <taxon>Pterygota</taxon>
        <taxon>Neoptera</taxon>
        <taxon>Endopterygota</taxon>
        <taxon>Hymenoptera</taxon>
        <taxon>Apocrita</taxon>
        <taxon>Aculeata</taxon>
        <taxon>Formicoidea</taxon>
        <taxon>Formicidae</taxon>
        <taxon>Formicinae</taxon>
        <taxon>Lasius</taxon>
        <taxon>Lasius</taxon>
    </lineage>
</organism>
<accession>A0AAV2NDS3</accession>
<proteinExistence type="predicted"/>
<protein>
    <submittedName>
        <fullName evidence="2">Uncharacterized protein</fullName>
    </submittedName>
</protein>
<dbReference type="EMBL" id="OZ034836">
    <property type="protein sequence ID" value="CAL1677850.1"/>
    <property type="molecule type" value="Genomic_DNA"/>
</dbReference>